<evidence type="ECO:0000313" key="1">
    <source>
        <dbReference type="EMBL" id="MDR6103266.1"/>
    </source>
</evidence>
<gene>
    <name evidence="1" type="ORF">QE369_003463</name>
</gene>
<proteinExistence type="predicted"/>
<name>A0AAJ2BHX1_9HYPH</name>
<dbReference type="AlphaFoldDB" id="A0AAJ2BHX1"/>
<reference evidence="1" key="1">
    <citation type="submission" date="2023-08" db="EMBL/GenBank/DDBJ databases">
        <title>Functional and genomic diversity of the sorghum phyllosphere microbiome.</title>
        <authorList>
            <person name="Shade A."/>
        </authorList>
    </citation>
    <scope>NUCLEOTIDE SEQUENCE</scope>
    <source>
        <strain evidence="1">SORGH_AS_0974</strain>
    </source>
</reference>
<protein>
    <recommendedName>
        <fullName evidence="3">DUF4376 domain-containing protein</fullName>
    </recommendedName>
</protein>
<sequence length="205" mass="23092">MKRFYVDVNGNYLDGYDDADRGRPEEFANAVEVTTAQRFYVDANGNYLGSFDGLDEEMPVDFQIGIEVPTAPLDGRQIWNGQKWLEAAPAAELLTAELDRRLSSGFDWTFEDERGTHHFGTAPSDMNRWMQEVTPLAQAAINMGEPNRKIGIKTDTGPTFVTASEWWRVLDAAAAWRQPLFASYFALKALPQIPADYATNPSYWP</sequence>
<comment type="caution">
    <text evidence="1">The sequence shown here is derived from an EMBL/GenBank/DDBJ whole genome shotgun (WGS) entry which is preliminary data.</text>
</comment>
<evidence type="ECO:0008006" key="3">
    <source>
        <dbReference type="Google" id="ProtNLM"/>
    </source>
</evidence>
<evidence type="ECO:0000313" key="2">
    <source>
        <dbReference type="Proteomes" id="UP001255601"/>
    </source>
</evidence>
<dbReference type="RefSeq" id="WP_309771703.1">
    <property type="nucleotide sequence ID" value="NZ_JAVIZC010000003.1"/>
</dbReference>
<accession>A0AAJ2BHX1</accession>
<dbReference type="Proteomes" id="UP001255601">
    <property type="component" value="Unassembled WGS sequence"/>
</dbReference>
<dbReference type="EMBL" id="JAVIZC010000003">
    <property type="protein sequence ID" value="MDR6103266.1"/>
    <property type="molecule type" value="Genomic_DNA"/>
</dbReference>
<organism evidence="1 2">
    <name type="scientific">Agrobacterium larrymoorei</name>
    <dbReference type="NCBI Taxonomy" id="160699"/>
    <lineage>
        <taxon>Bacteria</taxon>
        <taxon>Pseudomonadati</taxon>
        <taxon>Pseudomonadota</taxon>
        <taxon>Alphaproteobacteria</taxon>
        <taxon>Hyphomicrobiales</taxon>
        <taxon>Rhizobiaceae</taxon>
        <taxon>Rhizobium/Agrobacterium group</taxon>
        <taxon>Agrobacterium</taxon>
    </lineage>
</organism>